<gene>
    <name evidence="1" type="ORF">MEBOL_006234</name>
</gene>
<protein>
    <submittedName>
        <fullName evidence="1">SEC-C motif protein</fullName>
    </submittedName>
</protein>
<sequence>MVSRQVIKCEVCGALTLVRIQVGWQEEFPIRVACGRCGILITGMARLDFENVTGPHVRYENAELLPGNQGSSFHLETSSEFLTMKPGLANGKMMEGVLTPFMRAFQTMGADGYLEFSQRTKQFLHMAKNDWPRVRRINELWLNRKLDLLAKDIRDFLPADGFPMRDEFDCLRGVRALTVRFLSPTLDEEQFERCGTLRGEVLSKATPDQRKAVKEFANHLAERKLLRRFEERILALTAAFVDRFKYLVPAFGLRFYAGRSDDMFEQSCITTASFDDLKQFFVDGFELATDLLVIIIGRNNVFHRSDWNVMTDKRRDVKTLADFESKTKGERVQFLEQGEVFNWILEPALDSKIRNAIAHNAYRYDNATQAITYYPHGNEVESNRHTLHMAEFAEKCLRLFGAVQLAAEVLFETHRIFFFSQRQGSPA</sequence>
<dbReference type="AlphaFoldDB" id="A0A250ILW2"/>
<reference evidence="1 2" key="1">
    <citation type="submission" date="2017-06" db="EMBL/GenBank/DDBJ databases">
        <authorList>
            <person name="Kim H.J."/>
            <person name="Triplett B.A."/>
        </authorList>
    </citation>
    <scope>NUCLEOTIDE SEQUENCE [LARGE SCALE GENOMIC DNA]</scope>
    <source>
        <strain evidence="1 2">DSM 14713</strain>
    </source>
</reference>
<dbReference type="KEGG" id="mbd:MEBOL_006234"/>
<dbReference type="RefSeq" id="WP_095980888.1">
    <property type="nucleotide sequence ID" value="NZ_CP022163.1"/>
</dbReference>
<name>A0A250ILW2_9BACT</name>
<organism evidence="1 2">
    <name type="scientific">Melittangium boletus DSM 14713</name>
    <dbReference type="NCBI Taxonomy" id="1294270"/>
    <lineage>
        <taxon>Bacteria</taxon>
        <taxon>Pseudomonadati</taxon>
        <taxon>Myxococcota</taxon>
        <taxon>Myxococcia</taxon>
        <taxon>Myxococcales</taxon>
        <taxon>Cystobacterineae</taxon>
        <taxon>Archangiaceae</taxon>
        <taxon>Melittangium</taxon>
    </lineage>
</organism>
<dbReference type="EMBL" id="CP022163">
    <property type="protein sequence ID" value="ATB32745.1"/>
    <property type="molecule type" value="Genomic_DNA"/>
</dbReference>
<accession>A0A250ILW2</accession>
<dbReference type="Proteomes" id="UP000217289">
    <property type="component" value="Chromosome"/>
</dbReference>
<dbReference type="OrthoDB" id="8445165at2"/>
<evidence type="ECO:0000313" key="2">
    <source>
        <dbReference type="Proteomes" id="UP000217289"/>
    </source>
</evidence>
<evidence type="ECO:0000313" key="1">
    <source>
        <dbReference type="EMBL" id="ATB32745.1"/>
    </source>
</evidence>
<proteinExistence type="predicted"/>
<keyword evidence="2" id="KW-1185">Reference proteome</keyword>